<dbReference type="RefSeq" id="WP_262841791.1">
    <property type="nucleotide sequence ID" value="NZ_JANZYP010000007.1"/>
</dbReference>
<evidence type="ECO:0000313" key="1">
    <source>
        <dbReference type="EMBL" id="MFC4584483.1"/>
    </source>
</evidence>
<evidence type="ECO:0008006" key="3">
    <source>
        <dbReference type="Google" id="ProtNLM"/>
    </source>
</evidence>
<protein>
    <recommendedName>
        <fullName evidence="3">Abi-like protein</fullName>
    </recommendedName>
</protein>
<proteinExistence type="predicted"/>
<evidence type="ECO:0000313" key="2">
    <source>
        <dbReference type="Proteomes" id="UP001595891"/>
    </source>
</evidence>
<reference evidence="2" key="1">
    <citation type="journal article" date="2019" name="Int. J. Syst. Evol. Microbiol.">
        <title>The Global Catalogue of Microorganisms (GCM) 10K type strain sequencing project: providing services to taxonomists for standard genome sequencing and annotation.</title>
        <authorList>
            <consortium name="The Broad Institute Genomics Platform"/>
            <consortium name="The Broad Institute Genome Sequencing Center for Infectious Disease"/>
            <person name="Wu L."/>
            <person name="Ma J."/>
        </authorList>
    </citation>
    <scope>NUCLEOTIDE SEQUENCE [LARGE SCALE GENOMIC DNA]</scope>
    <source>
        <strain evidence="2">CCUG 49560</strain>
    </source>
</reference>
<name>A0ABV9E550_9ACTN</name>
<keyword evidence="2" id="KW-1185">Reference proteome</keyword>
<gene>
    <name evidence="1" type="ORF">ACFO8L_00260</name>
</gene>
<accession>A0ABV9E550</accession>
<dbReference type="EMBL" id="JBHSFN010000001">
    <property type="protein sequence ID" value="MFC4584483.1"/>
    <property type="molecule type" value="Genomic_DNA"/>
</dbReference>
<organism evidence="1 2">
    <name type="scientific">Sphaerisporangium corydalis</name>
    <dbReference type="NCBI Taxonomy" id="1441875"/>
    <lineage>
        <taxon>Bacteria</taxon>
        <taxon>Bacillati</taxon>
        <taxon>Actinomycetota</taxon>
        <taxon>Actinomycetes</taxon>
        <taxon>Streptosporangiales</taxon>
        <taxon>Streptosporangiaceae</taxon>
        <taxon>Sphaerisporangium</taxon>
    </lineage>
</organism>
<sequence length="218" mass="25213">MVPGPPEWFGRTFSTPRFEPYLRASSGDATSAWRLYRWNIEVSEAFYGPLHCLEIGLRNAEHDRLRSRYGRADWWTVAPLRQHDSCKITKALEDLRRKGVRAPSADDVVAATTFGLWVSLLSRAYDRHFWVPTLHRAFPHYSGGREPLRDNLQSMVLLRNRIMHHEPIHHRHLSADHAKIHRLLGYLQPPVSTWLKGFDRVPGILARRPVKARGDESA</sequence>
<dbReference type="Proteomes" id="UP001595891">
    <property type="component" value="Unassembled WGS sequence"/>
</dbReference>
<comment type="caution">
    <text evidence="1">The sequence shown here is derived from an EMBL/GenBank/DDBJ whole genome shotgun (WGS) entry which is preliminary data.</text>
</comment>